<keyword evidence="2" id="KW-1185">Reference proteome</keyword>
<evidence type="ECO:0000313" key="1">
    <source>
        <dbReference type="EMBL" id="TBN57794.1"/>
    </source>
</evidence>
<dbReference type="EMBL" id="SISG01000001">
    <property type="protein sequence ID" value="TBN57794.1"/>
    <property type="molecule type" value="Genomic_DNA"/>
</dbReference>
<sequence length="135" mass="13859">MGLLDSYRRLTAMTNEMDATNDVSARLAEAQQKMKSASATMAAMNAQQAAAADPTSASRRVPATAIVTSAVAGGMQVNSSVLVELALLVMVPGGAPVPASTSTLVPQLQLGRLGQGASVNVTIDPRHPSSVQVVW</sequence>
<protein>
    <submittedName>
        <fullName evidence="1">Uncharacterized protein</fullName>
    </submittedName>
</protein>
<organism evidence="1 2">
    <name type="scientific">Glaciihabitans arcticus</name>
    <dbReference type="NCBI Taxonomy" id="2668039"/>
    <lineage>
        <taxon>Bacteria</taxon>
        <taxon>Bacillati</taxon>
        <taxon>Actinomycetota</taxon>
        <taxon>Actinomycetes</taxon>
        <taxon>Micrococcales</taxon>
        <taxon>Microbacteriaceae</taxon>
        <taxon>Glaciihabitans</taxon>
    </lineage>
</organism>
<dbReference type="Proteomes" id="UP000294194">
    <property type="component" value="Unassembled WGS sequence"/>
</dbReference>
<comment type="caution">
    <text evidence="1">The sequence shown here is derived from an EMBL/GenBank/DDBJ whole genome shotgun (WGS) entry which is preliminary data.</text>
</comment>
<accession>A0A4Q9GUB4</accession>
<name>A0A4Q9GUB4_9MICO</name>
<reference evidence="2" key="1">
    <citation type="submission" date="2019-02" db="EMBL/GenBank/DDBJ databases">
        <title>Glaciihabitans arcticus sp. nov., a psychrotolerant bacterium isolated from polar soil.</title>
        <authorList>
            <person name="Dahal R.H."/>
        </authorList>
    </citation>
    <scope>NUCLEOTIDE SEQUENCE [LARGE SCALE GENOMIC DNA]</scope>
    <source>
        <strain evidence="2">RP-3-7</strain>
    </source>
</reference>
<dbReference type="RefSeq" id="WP_130981905.1">
    <property type="nucleotide sequence ID" value="NZ_SISG01000001.1"/>
</dbReference>
<dbReference type="AlphaFoldDB" id="A0A4Q9GUB4"/>
<evidence type="ECO:0000313" key="2">
    <source>
        <dbReference type="Proteomes" id="UP000294194"/>
    </source>
</evidence>
<gene>
    <name evidence="1" type="ORF">EYE40_10570</name>
</gene>
<proteinExistence type="predicted"/>